<dbReference type="InterPro" id="IPR036412">
    <property type="entry name" value="HAD-like_sf"/>
</dbReference>
<sequence>MNSKIFSSLTKLGIGLAAIGGVANNALYNVDGGHRAVIFDRFMGVKPNIVGEGTHFLIPLVQKPIIFDIRSCPRSVAVTTGSKDLQNVNITLRILFRPVPEQLPKMYTTLGVDYDERVLPSITNEVLKAVVAQFDAGELITQREVVSQRVSEELTERASQFGLILDDISLTHLTFGREFTAAVEMKQVAQQEAEKARFLVEKAEQQKRASVISAEGDSQAAALLAKAFGDAGDALVELRRIEAAEDIATMLSRARNVAYLPGGQSTLLNLPQIIIKKPRHKGILNTLLCCFRPNASQHNVSLHSEENGQYSPKLQGKYLLPQAKNSDANKICMVIDLDETLVHSSFKPINNADFIVPVEIDGTIHQVYVLKRPFVDEFLQKMGELYECVLFTASLAKYADPVANLLDKWGAFRSRLFRESCVFYRGNYVKDLSKLGRDLQKVVIVDNSPASYVFHPDNAVPVASWFDDMSDTELHDLIPFFEKLSKTDNVHTVLKNVNHTLHAPVALQQHPNQAQQTPPLLQTSPLPTQPPHHFQNGSMPSS</sequence>
<proteinExistence type="inferred from homology"/>
<dbReference type="InterPro" id="IPR004274">
    <property type="entry name" value="FCP1_dom"/>
</dbReference>
<dbReference type="InterPro" id="IPR023214">
    <property type="entry name" value="HAD_sf"/>
</dbReference>
<dbReference type="SMART" id="SM00244">
    <property type="entry name" value="PHB"/>
    <property type="match status" value="1"/>
</dbReference>
<evidence type="ECO:0000313" key="9">
    <source>
        <dbReference type="EMBL" id="RWS29940.1"/>
    </source>
</evidence>
<dbReference type="SUPFAM" id="SSF56784">
    <property type="entry name" value="HAD-like"/>
    <property type="match status" value="1"/>
</dbReference>
<evidence type="ECO:0000256" key="3">
    <source>
        <dbReference type="ARBA" id="ARBA00022801"/>
    </source>
</evidence>
<evidence type="ECO:0000256" key="5">
    <source>
        <dbReference type="PIRSR" id="PIRSR640078-1"/>
    </source>
</evidence>
<evidence type="ECO:0000259" key="8">
    <source>
        <dbReference type="PROSITE" id="PS50969"/>
    </source>
</evidence>
<dbReference type="InterPro" id="IPR036013">
    <property type="entry name" value="Band_7/SPFH_dom_sf"/>
</dbReference>
<name>A0A443SQY0_9ACAR</name>
<dbReference type="SMART" id="SM00577">
    <property type="entry name" value="CPDc"/>
    <property type="match status" value="1"/>
</dbReference>
<dbReference type="STRING" id="299467.A0A443SQY0"/>
<feature type="active site" description="Proton donor" evidence="5">
    <location>
        <position position="338"/>
    </location>
</feature>
<feature type="site" description="Transition state stabilizer" evidence="6">
    <location>
        <position position="392"/>
    </location>
</feature>
<dbReference type="InterPro" id="IPR000163">
    <property type="entry name" value="Prohibitin"/>
</dbReference>
<accession>A0A443SQY0</accession>
<dbReference type="PRINTS" id="PR00679">
    <property type="entry name" value="PROHIBITIN"/>
</dbReference>
<protein>
    <recommendedName>
        <fullName evidence="2">protein-serine/threonine phosphatase</fullName>
        <ecNumber evidence="2">3.1.3.16</ecNumber>
    </recommendedName>
</protein>
<dbReference type="InterPro" id="IPR011948">
    <property type="entry name" value="Dullard_phosphatase"/>
</dbReference>
<dbReference type="GO" id="GO:0016020">
    <property type="term" value="C:membrane"/>
    <property type="evidence" value="ECO:0007669"/>
    <property type="project" value="InterPro"/>
</dbReference>
<comment type="similarity">
    <text evidence="1">Belongs to the prohibitin family.</text>
</comment>
<dbReference type="AlphaFoldDB" id="A0A443SQY0"/>
<dbReference type="Pfam" id="PF03031">
    <property type="entry name" value="NIF"/>
    <property type="match status" value="1"/>
</dbReference>
<dbReference type="NCBIfam" id="TIGR02251">
    <property type="entry name" value="HIF-SF_euk"/>
    <property type="match status" value="1"/>
</dbReference>
<feature type="active site" description="4-aspartylphosphate intermediate" evidence="5">
    <location>
        <position position="336"/>
    </location>
</feature>
<dbReference type="SUPFAM" id="SSF117892">
    <property type="entry name" value="Band 7/SPFH domain"/>
    <property type="match status" value="1"/>
</dbReference>
<dbReference type="InterPro" id="IPR001107">
    <property type="entry name" value="Band_7"/>
</dbReference>
<feature type="region of interest" description="Disordered" evidence="7">
    <location>
        <begin position="510"/>
        <end position="542"/>
    </location>
</feature>
<evidence type="ECO:0000313" key="10">
    <source>
        <dbReference type="Proteomes" id="UP000288716"/>
    </source>
</evidence>
<comment type="caution">
    <text evidence="9">The sequence shown here is derived from an EMBL/GenBank/DDBJ whole genome shotgun (WGS) entry which is preliminary data.</text>
</comment>
<dbReference type="FunFam" id="3.30.479.30:FF:000001">
    <property type="entry name" value="Prohibitin 2"/>
    <property type="match status" value="1"/>
</dbReference>
<feature type="domain" description="FCP1 homology" evidence="8">
    <location>
        <begin position="326"/>
        <end position="484"/>
    </location>
</feature>
<evidence type="ECO:0000256" key="4">
    <source>
        <dbReference type="ARBA" id="ARBA00047761"/>
    </source>
</evidence>
<gene>
    <name evidence="9" type="ORF">B4U80_10224</name>
</gene>
<dbReference type="GO" id="GO:0007005">
    <property type="term" value="P:mitochondrion organization"/>
    <property type="evidence" value="ECO:0007669"/>
    <property type="project" value="TreeGrafter"/>
</dbReference>
<comment type="catalytic activity">
    <reaction evidence="4">
        <text>O-phospho-L-seryl-[protein] + H2O = L-seryl-[protein] + phosphate</text>
        <dbReference type="Rhea" id="RHEA:20629"/>
        <dbReference type="Rhea" id="RHEA-COMP:9863"/>
        <dbReference type="Rhea" id="RHEA-COMP:11604"/>
        <dbReference type="ChEBI" id="CHEBI:15377"/>
        <dbReference type="ChEBI" id="CHEBI:29999"/>
        <dbReference type="ChEBI" id="CHEBI:43474"/>
        <dbReference type="ChEBI" id="CHEBI:83421"/>
        <dbReference type="EC" id="3.1.3.16"/>
    </reaction>
</comment>
<dbReference type="EMBL" id="NCKV01000708">
    <property type="protein sequence ID" value="RWS29940.1"/>
    <property type="molecule type" value="Genomic_DNA"/>
</dbReference>
<keyword evidence="3" id="KW-0378">Hydrolase</keyword>
<dbReference type="InterPro" id="IPR040078">
    <property type="entry name" value="RNA_Pol_CTD_Phosphatase"/>
</dbReference>
<dbReference type="CDD" id="cd07521">
    <property type="entry name" value="HAD_FCP1-like"/>
    <property type="match status" value="1"/>
</dbReference>
<dbReference type="Pfam" id="PF01145">
    <property type="entry name" value="Band_7"/>
    <property type="match status" value="1"/>
</dbReference>
<keyword evidence="10" id="KW-1185">Reference proteome</keyword>
<dbReference type="SFLD" id="SFLDS00003">
    <property type="entry name" value="Haloacid_Dehalogenase"/>
    <property type="match status" value="1"/>
</dbReference>
<evidence type="ECO:0000256" key="2">
    <source>
        <dbReference type="ARBA" id="ARBA00013081"/>
    </source>
</evidence>
<dbReference type="PROSITE" id="PS50969">
    <property type="entry name" value="FCP1"/>
    <property type="match status" value="1"/>
</dbReference>
<feature type="compositionally biased region" description="Low complexity" evidence="7">
    <location>
        <begin position="511"/>
        <end position="526"/>
    </location>
</feature>
<evidence type="ECO:0000256" key="1">
    <source>
        <dbReference type="ARBA" id="ARBA00009658"/>
    </source>
</evidence>
<dbReference type="FunFam" id="3.40.50.1000:FF:000013">
    <property type="entry name" value="Carboxy-terminal domain RNA polymerase II polypeptide A small"/>
    <property type="match status" value="1"/>
</dbReference>
<dbReference type="SFLD" id="SFLDG01124">
    <property type="entry name" value="C0.1:_RNA_Pol_CTD_Phosphatase"/>
    <property type="match status" value="1"/>
</dbReference>
<dbReference type="EC" id="3.1.3.16" evidence="2"/>
<dbReference type="VEuPathDB" id="VectorBase:LDEU002099"/>
<reference evidence="9 10" key="1">
    <citation type="journal article" date="2018" name="Gigascience">
        <title>Genomes of trombidid mites reveal novel predicted allergens and laterally-transferred genes associated with secondary metabolism.</title>
        <authorList>
            <person name="Dong X."/>
            <person name="Chaisiri K."/>
            <person name="Xia D."/>
            <person name="Armstrong S.D."/>
            <person name="Fang Y."/>
            <person name="Donnelly M.J."/>
            <person name="Kadowaki T."/>
            <person name="McGarry J.W."/>
            <person name="Darby A.C."/>
            <person name="Makepeace B.L."/>
        </authorList>
    </citation>
    <scope>NUCLEOTIDE SEQUENCE [LARGE SCALE GENOMIC DNA]</scope>
    <source>
        <strain evidence="9">UoL-UT</strain>
    </source>
</reference>
<dbReference type="OrthoDB" id="277011at2759"/>
<dbReference type="GO" id="GO:0005739">
    <property type="term" value="C:mitochondrion"/>
    <property type="evidence" value="ECO:0007669"/>
    <property type="project" value="TreeGrafter"/>
</dbReference>
<dbReference type="Proteomes" id="UP000288716">
    <property type="component" value="Unassembled WGS sequence"/>
</dbReference>
<dbReference type="PANTHER" id="PTHR23222">
    <property type="entry name" value="PROHIBITIN"/>
    <property type="match status" value="1"/>
</dbReference>
<feature type="site" description="Transition state stabilizer" evidence="6">
    <location>
        <position position="430"/>
    </location>
</feature>
<dbReference type="Gene3D" id="3.40.50.1000">
    <property type="entry name" value="HAD superfamily/HAD-like"/>
    <property type="match status" value="1"/>
</dbReference>
<evidence type="ECO:0000256" key="6">
    <source>
        <dbReference type="PIRSR" id="PIRSR640078-3"/>
    </source>
</evidence>
<dbReference type="PANTHER" id="PTHR23222:SF0">
    <property type="entry name" value="PROHIBITIN 1"/>
    <property type="match status" value="1"/>
</dbReference>
<evidence type="ECO:0000256" key="7">
    <source>
        <dbReference type="SAM" id="MobiDB-lite"/>
    </source>
</evidence>
<dbReference type="Gene3D" id="3.30.479.30">
    <property type="entry name" value="Band 7 domain"/>
    <property type="match status" value="1"/>
</dbReference>
<dbReference type="CDD" id="cd03401">
    <property type="entry name" value="SPFH_prohibitin"/>
    <property type="match status" value="1"/>
</dbReference>
<dbReference type="GO" id="GO:0008420">
    <property type="term" value="F:RNA polymerase II CTD heptapeptide repeat phosphatase activity"/>
    <property type="evidence" value="ECO:0007669"/>
    <property type="project" value="InterPro"/>
</dbReference>
<organism evidence="9 10">
    <name type="scientific">Leptotrombidium deliense</name>
    <dbReference type="NCBI Taxonomy" id="299467"/>
    <lineage>
        <taxon>Eukaryota</taxon>
        <taxon>Metazoa</taxon>
        <taxon>Ecdysozoa</taxon>
        <taxon>Arthropoda</taxon>
        <taxon>Chelicerata</taxon>
        <taxon>Arachnida</taxon>
        <taxon>Acari</taxon>
        <taxon>Acariformes</taxon>
        <taxon>Trombidiformes</taxon>
        <taxon>Prostigmata</taxon>
        <taxon>Anystina</taxon>
        <taxon>Parasitengona</taxon>
        <taxon>Trombiculoidea</taxon>
        <taxon>Trombiculidae</taxon>
        <taxon>Leptotrombidium</taxon>
    </lineage>
</organism>